<keyword evidence="2 4" id="KW-0479">Metal-binding</keyword>
<comment type="similarity">
    <text evidence="1">Belongs to the beta-class carbonic anhydrase family.</text>
</comment>
<feature type="binding site" evidence="4">
    <location>
        <position position="100"/>
    </location>
    <ligand>
        <name>Zn(2+)</name>
        <dbReference type="ChEBI" id="CHEBI:29105"/>
    </ligand>
</feature>
<evidence type="ECO:0000313" key="5">
    <source>
        <dbReference type="EMBL" id="GIL39671.1"/>
    </source>
</evidence>
<keyword evidence="6" id="KW-1185">Reference proteome</keyword>
<dbReference type="GO" id="GO:0004089">
    <property type="term" value="F:carbonate dehydratase activity"/>
    <property type="evidence" value="ECO:0007669"/>
    <property type="project" value="InterPro"/>
</dbReference>
<feature type="binding site" evidence="4">
    <location>
        <position position="36"/>
    </location>
    <ligand>
        <name>Zn(2+)</name>
        <dbReference type="ChEBI" id="CHEBI:29105"/>
    </ligand>
</feature>
<dbReference type="InterPro" id="IPR001765">
    <property type="entry name" value="Carbonic_anhydrase"/>
</dbReference>
<organism evidence="5 6">
    <name type="scientific">Roseiterribacter gracilis</name>
    <dbReference type="NCBI Taxonomy" id="2812848"/>
    <lineage>
        <taxon>Bacteria</taxon>
        <taxon>Pseudomonadati</taxon>
        <taxon>Pseudomonadota</taxon>
        <taxon>Alphaproteobacteria</taxon>
        <taxon>Rhodospirillales</taxon>
        <taxon>Roseiterribacteraceae</taxon>
        <taxon>Roseiterribacter</taxon>
    </lineage>
</organism>
<evidence type="ECO:0000256" key="1">
    <source>
        <dbReference type="ARBA" id="ARBA00006217"/>
    </source>
</evidence>
<name>A0A8S8XCT3_9PROT</name>
<comment type="caution">
    <text evidence="5">The sequence shown here is derived from an EMBL/GenBank/DDBJ whole genome shotgun (WGS) entry which is preliminary data.</text>
</comment>
<feature type="binding site" evidence="4">
    <location>
        <position position="38"/>
    </location>
    <ligand>
        <name>Zn(2+)</name>
        <dbReference type="ChEBI" id="CHEBI:29105"/>
    </ligand>
</feature>
<accession>A0A8S8XCT3</accession>
<sequence length="180" mass="19052">MNFVETMLQRNAAFAADGFNASLKILPTQRTMIVGCVDPRVDPLDVLQLEPGETAIIRNVGGRVNPALLETMAILRTVSRVGGQEVGAGWNLVLLHHTDCGIVGCYHHAPGLVANYMGAAEEGLGEAFAITDPYRAVAIDVAALRANPRLPDALTVSGMVYDVATGKIELVVPPAPLRAV</sequence>
<feature type="binding site" evidence="4">
    <location>
        <position position="97"/>
    </location>
    <ligand>
        <name>Zn(2+)</name>
        <dbReference type="ChEBI" id="CHEBI:29105"/>
    </ligand>
</feature>
<dbReference type="Pfam" id="PF00484">
    <property type="entry name" value="Pro_CA"/>
    <property type="match status" value="1"/>
</dbReference>
<protein>
    <submittedName>
        <fullName evidence="5">Carbonic anhydrase</fullName>
    </submittedName>
</protein>
<evidence type="ECO:0000256" key="2">
    <source>
        <dbReference type="ARBA" id="ARBA00022723"/>
    </source>
</evidence>
<evidence type="ECO:0000256" key="3">
    <source>
        <dbReference type="ARBA" id="ARBA00022833"/>
    </source>
</evidence>
<dbReference type="RefSeq" id="WP_420242774.1">
    <property type="nucleotide sequence ID" value="NZ_BOPV01000001.1"/>
</dbReference>
<reference evidence="5" key="1">
    <citation type="submission" date="2021-02" db="EMBL/GenBank/DDBJ databases">
        <title>Genome sequence of Rhodospirillales sp. strain TMPK1 isolated from soil.</title>
        <authorList>
            <person name="Nakai R."/>
            <person name="Kusada H."/>
            <person name="Tamaki H."/>
        </authorList>
    </citation>
    <scope>NUCLEOTIDE SEQUENCE</scope>
    <source>
        <strain evidence="5">TMPK1</strain>
    </source>
</reference>
<keyword evidence="3 4" id="KW-0862">Zinc</keyword>
<dbReference type="SMART" id="SM00947">
    <property type="entry name" value="Pro_CA"/>
    <property type="match status" value="1"/>
</dbReference>
<dbReference type="PANTHER" id="PTHR43175:SF3">
    <property type="entry name" value="CARBON DISULFIDE HYDROLASE"/>
    <property type="match status" value="1"/>
</dbReference>
<evidence type="ECO:0000313" key="6">
    <source>
        <dbReference type="Proteomes" id="UP000681075"/>
    </source>
</evidence>
<proteinExistence type="inferred from homology"/>
<dbReference type="GO" id="GO:0008270">
    <property type="term" value="F:zinc ion binding"/>
    <property type="evidence" value="ECO:0007669"/>
    <property type="project" value="InterPro"/>
</dbReference>
<dbReference type="Gene3D" id="3.40.1050.10">
    <property type="entry name" value="Carbonic anhydrase"/>
    <property type="match status" value="1"/>
</dbReference>
<comment type="cofactor">
    <cofactor evidence="4">
        <name>Zn(2+)</name>
        <dbReference type="ChEBI" id="CHEBI:29105"/>
    </cofactor>
    <text evidence="4">Binds 1 zinc ion per subunit.</text>
</comment>
<dbReference type="PANTHER" id="PTHR43175">
    <property type="entry name" value="CARBONIC ANHYDRASE"/>
    <property type="match status" value="1"/>
</dbReference>
<dbReference type="EMBL" id="BOPV01000001">
    <property type="protein sequence ID" value="GIL39671.1"/>
    <property type="molecule type" value="Genomic_DNA"/>
</dbReference>
<gene>
    <name evidence="5" type="primary">cynT_1</name>
    <name evidence="5" type="ORF">TMPK1_19080</name>
</gene>
<dbReference type="Proteomes" id="UP000681075">
    <property type="component" value="Unassembled WGS sequence"/>
</dbReference>
<evidence type="ECO:0000256" key="4">
    <source>
        <dbReference type="PIRSR" id="PIRSR601765-1"/>
    </source>
</evidence>
<dbReference type="AlphaFoldDB" id="A0A8S8XCT3"/>
<dbReference type="SUPFAM" id="SSF53056">
    <property type="entry name" value="beta-carbonic anhydrase, cab"/>
    <property type="match status" value="1"/>
</dbReference>
<dbReference type="InterPro" id="IPR036874">
    <property type="entry name" value="Carbonic_anhydrase_sf"/>
</dbReference>